<dbReference type="GO" id="GO:0000160">
    <property type="term" value="P:phosphorelay signal transduction system"/>
    <property type="evidence" value="ECO:0007669"/>
    <property type="project" value="InterPro"/>
</dbReference>
<dbReference type="InterPro" id="IPR036641">
    <property type="entry name" value="HPT_dom_sf"/>
</dbReference>
<proteinExistence type="predicted"/>
<sequence length="166" mass="18803">MARVSVRYYRHKNKLREKTLGLAPMNEDDISFDEDLIAQAMAALDEMAEDYPDWVSSLIDQLADVHRRCVDTPEQRFQHFEQLHAIAHDMRGQGGTFGYQLISDFADGLYEFTRKNTGETDKNVEIIKAHIDAMRVVIKNRISGDGGDVGKQLKDGLEAAIAKFSQ</sequence>
<reference evidence="1" key="1">
    <citation type="submission" date="2018-06" db="EMBL/GenBank/DDBJ databases">
        <authorList>
            <person name="Zhirakovskaya E."/>
        </authorList>
    </citation>
    <scope>NUCLEOTIDE SEQUENCE</scope>
</reference>
<name>A0A3B0SDT3_9ZZZZ</name>
<accession>A0A3B0SDT3</accession>
<protein>
    <recommendedName>
        <fullName evidence="2">HPt domain-containing protein</fullName>
    </recommendedName>
</protein>
<dbReference type="SUPFAM" id="SSF47226">
    <property type="entry name" value="Histidine-containing phosphotransfer domain, HPT domain"/>
    <property type="match status" value="1"/>
</dbReference>
<evidence type="ECO:0000313" key="1">
    <source>
        <dbReference type="EMBL" id="VAV93185.1"/>
    </source>
</evidence>
<gene>
    <name evidence="1" type="ORF">MNBD_ALPHA02-1260</name>
</gene>
<dbReference type="AlphaFoldDB" id="A0A3B0SDT3"/>
<organism evidence="1">
    <name type="scientific">hydrothermal vent metagenome</name>
    <dbReference type="NCBI Taxonomy" id="652676"/>
    <lineage>
        <taxon>unclassified sequences</taxon>
        <taxon>metagenomes</taxon>
        <taxon>ecological metagenomes</taxon>
    </lineage>
</organism>
<evidence type="ECO:0008006" key="2">
    <source>
        <dbReference type="Google" id="ProtNLM"/>
    </source>
</evidence>
<dbReference type="EMBL" id="UOED01000080">
    <property type="protein sequence ID" value="VAV93185.1"/>
    <property type="molecule type" value="Genomic_DNA"/>
</dbReference>